<evidence type="ECO:0000313" key="5">
    <source>
        <dbReference type="Proteomes" id="UP000325313"/>
    </source>
</evidence>
<proteinExistence type="predicted"/>
<gene>
    <name evidence="2" type="ORF">PGT21_026382</name>
    <name evidence="3" type="ORF">PGTUg99_025203</name>
</gene>
<name>A0A5B0N9P4_PUCGR</name>
<evidence type="ECO:0000313" key="2">
    <source>
        <dbReference type="EMBL" id="KAA1085981.1"/>
    </source>
</evidence>
<sequence>MLESYLLLIPSTHPTLRKGQAYAGRKKKIYTSLPTGEHSRRPPSPNSSATSSSQNQSRTASSPSLPLFSTSDNLETSITSTDLRKNLARLQPHLENLAAKLTTMPPAPFRLLIPTLATTKGENHYQQEYILTSASQNLE</sequence>
<feature type="compositionally biased region" description="Low complexity" evidence="1">
    <location>
        <begin position="46"/>
        <end position="64"/>
    </location>
</feature>
<dbReference type="AlphaFoldDB" id="A0A5B0N9P4"/>
<evidence type="ECO:0000256" key="1">
    <source>
        <dbReference type="SAM" id="MobiDB-lite"/>
    </source>
</evidence>
<keyword evidence="4" id="KW-1185">Reference proteome</keyword>
<dbReference type="Proteomes" id="UP000325313">
    <property type="component" value="Unassembled WGS sequence"/>
</dbReference>
<comment type="caution">
    <text evidence="2">The sequence shown here is derived from an EMBL/GenBank/DDBJ whole genome shotgun (WGS) entry which is preliminary data.</text>
</comment>
<organism evidence="2 4">
    <name type="scientific">Puccinia graminis f. sp. tritici</name>
    <dbReference type="NCBI Taxonomy" id="56615"/>
    <lineage>
        <taxon>Eukaryota</taxon>
        <taxon>Fungi</taxon>
        <taxon>Dikarya</taxon>
        <taxon>Basidiomycota</taxon>
        <taxon>Pucciniomycotina</taxon>
        <taxon>Pucciniomycetes</taxon>
        <taxon>Pucciniales</taxon>
        <taxon>Pucciniaceae</taxon>
        <taxon>Puccinia</taxon>
    </lineage>
</organism>
<evidence type="ECO:0000313" key="4">
    <source>
        <dbReference type="Proteomes" id="UP000324748"/>
    </source>
</evidence>
<dbReference type="EMBL" id="VSWC01000106">
    <property type="protein sequence ID" value="KAA1085981.1"/>
    <property type="molecule type" value="Genomic_DNA"/>
</dbReference>
<protein>
    <submittedName>
        <fullName evidence="2">Uncharacterized protein</fullName>
    </submittedName>
</protein>
<accession>A0A5B0N9P4</accession>
<dbReference type="EMBL" id="VDEP01000275">
    <property type="protein sequence ID" value="KAA1113828.1"/>
    <property type="molecule type" value="Genomic_DNA"/>
</dbReference>
<reference evidence="4 5" key="1">
    <citation type="submission" date="2019-05" db="EMBL/GenBank/DDBJ databases">
        <title>Emergence of the Ug99 lineage of the wheat stem rust pathogen through somatic hybridization.</title>
        <authorList>
            <person name="Li F."/>
            <person name="Upadhyaya N.M."/>
            <person name="Sperschneider J."/>
            <person name="Matny O."/>
            <person name="Nguyen-Phuc H."/>
            <person name="Mago R."/>
            <person name="Raley C."/>
            <person name="Miller M.E."/>
            <person name="Silverstein K.A.T."/>
            <person name="Henningsen E."/>
            <person name="Hirsch C.D."/>
            <person name="Visser B."/>
            <person name="Pretorius Z.A."/>
            <person name="Steffenson B.J."/>
            <person name="Schwessinger B."/>
            <person name="Dodds P.N."/>
            <person name="Figueroa M."/>
        </authorList>
    </citation>
    <scope>NUCLEOTIDE SEQUENCE [LARGE SCALE GENOMIC DNA]</scope>
    <source>
        <strain evidence="2">21-0</strain>
        <strain evidence="3 5">Ug99</strain>
    </source>
</reference>
<feature type="region of interest" description="Disordered" evidence="1">
    <location>
        <begin position="18"/>
        <end position="73"/>
    </location>
</feature>
<evidence type="ECO:0000313" key="3">
    <source>
        <dbReference type="EMBL" id="KAA1113828.1"/>
    </source>
</evidence>
<dbReference type="Proteomes" id="UP000324748">
    <property type="component" value="Unassembled WGS sequence"/>
</dbReference>